<feature type="compositionally biased region" description="Low complexity" evidence="2">
    <location>
        <begin position="68"/>
        <end position="83"/>
    </location>
</feature>
<comment type="caution">
    <text evidence="3">The sequence shown here is derived from an EMBL/GenBank/DDBJ whole genome shotgun (WGS) entry which is preliminary data.</text>
</comment>
<evidence type="ECO:0000256" key="2">
    <source>
        <dbReference type="SAM" id="MobiDB-lite"/>
    </source>
</evidence>
<dbReference type="EMBL" id="WVUH01000051">
    <property type="protein sequence ID" value="MBO4206114.1"/>
    <property type="molecule type" value="Genomic_DNA"/>
</dbReference>
<proteinExistence type="predicted"/>
<gene>
    <name evidence="3" type="ORF">GSF22_08855</name>
</gene>
<reference evidence="3 4" key="1">
    <citation type="submission" date="2019-12" db="EMBL/GenBank/DDBJ databases">
        <title>Whole genome sequencing of endophytic Actinobacterium Micromonospora sp. MPMI6T.</title>
        <authorList>
            <person name="Evv R."/>
            <person name="Podile A.R."/>
        </authorList>
    </citation>
    <scope>NUCLEOTIDE SEQUENCE [LARGE SCALE GENOMIC DNA]</scope>
    <source>
        <strain evidence="3 4">MPMI6</strain>
    </source>
</reference>
<keyword evidence="1" id="KW-0175">Coiled coil</keyword>
<feature type="region of interest" description="Disordered" evidence="2">
    <location>
        <begin position="303"/>
        <end position="323"/>
    </location>
</feature>
<feature type="coiled-coil region" evidence="1">
    <location>
        <begin position="229"/>
        <end position="256"/>
    </location>
</feature>
<protein>
    <submittedName>
        <fullName evidence="3">DUF349 domain-containing protein</fullName>
    </submittedName>
</protein>
<dbReference type="InterPro" id="IPR007139">
    <property type="entry name" value="DUF349"/>
</dbReference>
<evidence type="ECO:0000256" key="1">
    <source>
        <dbReference type="SAM" id="Coils"/>
    </source>
</evidence>
<feature type="coiled-coil region" evidence="1">
    <location>
        <begin position="385"/>
        <end position="430"/>
    </location>
</feature>
<sequence>MESAGRHFDAATNRWYLLHKVVDENGITERTRLYDDGEITVDQIGPEKRDHFHNVDSARLDRNADEFTPAYRRPAGPRATTRPTYDANALARKLELVTEAESLAESRDVRAARERVRTLFDRWKTEARLDRQTDDELWRRLTTVNERLKQRAAEERAARERERAAAAAVKQRLVDRADRLARSTDWKATGDEFRTLMNEWRAARKCDRDTEQLLWDRFQRARTAFVDARTRHFEQIKQAQDQARAAKQELVRQARSVAESGDLKSARESMARLKERWKSSPRAAKADEDRLWNEFSAARDRLHQRGETLRRQREQEETTNRRRKEALCHRAEMLAGGGPDWRAAKEQLRALQQEWRTVGRAGRDHDDALWKRFSAAGDRLRANAAQAAEQRRREASQRLQDAIFRRRQAAAATQDRIHDLDRRLSELRGRPDPKWSNPNRWEIVAKRSAAISNAENKKADLQGRLREMWSQIADMESKLRSMN</sequence>
<dbReference type="RefSeq" id="WP_208812745.1">
    <property type="nucleotide sequence ID" value="NZ_WVUH01000051.1"/>
</dbReference>
<dbReference type="Pfam" id="PF03993">
    <property type="entry name" value="DUF349"/>
    <property type="match status" value="4"/>
</dbReference>
<evidence type="ECO:0000313" key="3">
    <source>
        <dbReference type="EMBL" id="MBO4206114.1"/>
    </source>
</evidence>
<dbReference type="Proteomes" id="UP000823521">
    <property type="component" value="Unassembled WGS sequence"/>
</dbReference>
<evidence type="ECO:0000313" key="4">
    <source>
        <dbReference type="Proteomes" id="UP000823521"/>
    </source>
</evidence>
<feature type="region of interest" description="Disordered" evidence="2">
    <location>
        <begin position="64"/>
        <end position="83"/>
    </location>
</feature>
<keyword evidence="4" id="KW-1185">Reference proteome</keyword>
<organism evidence="3 4">
    <name type="scientific">Micromonospora echinofusca</name>
    <dbReference type="NCBI Taxonomy" id="47858"/>
    <lineage>
        <taxon>Bacteria</taxon>
        <taxon>Bacillati</taxon>
        <taxon>Actinomycetota</taxon>
        <taxon>Actinomycetes</taxon>
        <taxon>Micromonosporales</taxon>
        <taxon>Micromonosporaceae</taxon>
        <taxon>Micromonospora</taxon>
    </lineage>
</organism>
<accession>A0ABS3VNL2</accession>
<name>A0ABS3VNL2_MICEH</name>